<accession>A0A6C0JQE6</accession>
<sequence length="42" mass="4950">MHEKDMGYPLFCIRKECMDTKTQIDLNLPPLGENYESQFLSI</sequence>
<name>A0A6C0JQE6_9ZZZZ</name>
<protein>
    <submittedName>
        <fullName evidence="1">Uncharacterized protein</fullName>
    </submittedName>
</protein>
<dbReference type="EMBL" id="MN740430">
    <property type="protein sequence ID" value="QHU06078.1"/>
    <property type="molecule type" value="Genomic_DNA"/>
</dbReference>
<organism evidence="1">
    <name type="scientific">viral metagenome</name>
    <dbReference type="NCBI Taxonomy" id="1070528"/>
    <lineage>
        <taxon>unclassified sequences</taxon>
        <taxon>metagenomes</taxon>
        <taxon>organismal metagenomes</taxon>
    </lineage>
</organism>
<evidence type="ECO:0000313" key="1">
    <source>
        <dbReference type="EMBL" id="QHU06078.1"/>
    </source>
</evidence>
<reference evidence="1" key="1">
    <citation type="journal article" date="2020" name="Nature">
        <title>Giant virus diversity and host interactions through global metagenomics.</title>
        <authorList>
            <person name="Schulz F."/>
            <person name="Roux S."/>
            <person name="Paez-Espino D."/>
            <person name="Jungbluth S."/>
            <person name="Walsh D.A."/>
            <person name="Denef V.J."/>
            <person name="McMahon K.D."/>
            <person name="Konstantinidis K.T."/>
            <person name="Eloe-Fadrosh E.A."/>
            <person name="Kyrpides N.C."/>
            <person name="Woyke T."/>
        </authorList>
    </citation>
    <scope>NUCLEOTIDE SEQUENCE</scope>
    <source>
        <strain evidence="1">GVMAG-M-3300027747-57</strain>
    </source>
</reference>
<proteinExistence type="predicted"/>
<dbReference type="AlphaFoldDB" id="A0A6C0JQE6"/>